<dbReference type="Proteomes" id="UP000085678">
    <property type="component" value="Unplaced"/>
</dbReference>
<dbReference type="PANTHER" id="PTHR24036">
    <property type="entry name" value="SKELETOR-RELATED"/>
    <property type="match status" value="1"/>
</dbReference>
<evidence type="ECO:0000256" key="1">
    <source>
        <dbReference type="ARBA" id="ARBA00022737"/>
    </source>
</evidence>
<dbReference type="GeneID" id="106163427"/>
<organism evidence="4 5">
    <name type="scientific">Lingula anatina</name>
    <name type="common">Brachiopod</name>
    <name type="synonym">Lingula unguis</name>
    <dbReference type="NCBI Taxonomy" id="7574"/>
    <lineage>
        <taxon>Eukaryota</taxon>
        <taxon>Metazoa</taxon>
        <taxon>Spiralia</taxon>
        <taxon>Lophotrochozoa</taxon>
        <taxon>Brachiopoda</taxon>
        <taxon>Linguliformea</taxon>
        <taxon>Lingulata</taxon>
        <taxon>Lingulida</taxon>
        <taxon>Linguloidea</taxon>
        <taxon>Lingulidae</taxon>
        <taxon>Lingula</taxon>
    </lineage>
</organism>
<evidence type="ECO:0000259" key="3">
    <source>
        <dbReference type="PROSITE" id="PS51549"/>
    </source>
</evidence>
<dbReference type="PROSITE" id="PS51549">
    <property type="entry name" value="DM13"/>
    <property type="match status" value="1"/>
</dbReference>
<keyword evidence="4" id="KW-1185">Reference proteome</keyword>
<feature type="chain" id="PRO_5010373484" evidence="2">
    <location>
        <begin position="18"/>
        <end position="125"/>
    </location>
</feature>
<gene>
    <name evidence="5" type="primary">LOC106163427</name>
</gene>
<reference evidence="5" key="1">
    <citation type="submission" date="2025-08" db="UniProtKB">
        <authorList>
            <consortium name="RefSeq"/>
        </authorList>
    </citation>
    <scope>IDENTIFICATION</scope>
    <source>
        <tissue evidence="5">Gonads</tissue>
    </source>
</reference>
<keyword evidence="2" id="KW-0732">Signal</keyword>
<evidence type="ECO:0000313" key="5">
    <source>
        <dbReference type="RefSeq" id="XP_013396463.1"/>
    </source>
</evidence>
<feature type="signal peptide" evidence="2">
    <location>
        <begin position="1"/>
        <end position="17"/>
    </location>
</feature>
<name>A0A1S3IE81_LINAN</name>
<dbReference type="KEGG" id="lak:106163427"/>
<dbReference type="RefSeq" id="XP_013396463.1">
    <property type="nucleotide sequence ID" value="XM_013541009.1"/>
</dbReference>
<evidence type="ECO:0000313" key="4">
    <source>
        <dbReference type="Proteomes" id="UP000085678"/>
    </source>
</evidence>
<protein>
    <submittedName>
        <fullName evidence="5">Protein Skeletor, isoforms B/C-like</fullName>
    </submittedName>
</protein>
<feature type="domain" description="DM13" evidence="3">
    <location>
        <begin position="22"/>
        <end position="125"/>
    </location>
</feature>
<dbReference type="AlphaFoldDB" id="A0A1S3IE81"/>
<evidence type="ECO:0000256" key="2">
    <source>
        <dbReference type="SAM" id="SignalP"/>
    </source>
</evidence>
<dbReference type="SMART" id="SM00686">
    <property type="entry name" value="DM13"/>
    <property type="match status" value="1"/>
</dbReference>
<sequence length="125" mass="13846">MLLLACIAAVIFCCSNAAEYHGKLIGPIQELYHGVKGTVYAVDSHRFKILGFTYDGQGPDAFFYIGLRQNATRDTPSDEGIKILDEKGSSAVLKEYKNVTLTLTLPEGIRIQDIKWLSVWCVAFS</sequence>
<dbReference type="InParanoid" id="A0A1S3IE81"/>
<dbReference type="OrthoDB" id="2448405at2759"/>
<dbReference type="InterPro" id="IPR019545">
    <property type="entry name" value="DM13_domain"/>
</dbReference>
<dbReference type="PANTHER" id="PTHR24036:SF5">
    <property type="entry name" value="THROMBOMODULIN"/>
    <property type="match status" value="1"/>
</dbReference>
<keyword evidence="1" id="KW-0677">Repeat</keyword>
<feature type="non-terminal residue" evidence="5">
    <location>
        <position position="125"/>
    </location>
</feature>
<accession>A0A1S3IE81</accession>
<dbReference type="InterPro" id="IPR052126">
    <property type="entry name" value="Spindle_Org/Thrombomodulin"/>
</dbReference>
<proteinExistence type="predicted"/>
<dbReference type="Pfam" id="PF10517">
    <property type="entry name" value="DM13"/>
    <property type="match status" value="1"/>
</dbReference>